<dbReference type="InterPro" id="IPR017853">
    <property type="entry name" value="GH"/>
</dbReference>
<feature type="domain" description="Glycosyl hydrolase family 13 catalytic" evidence="3">
    <location>
        <begin position="151"/>
        <end position="562"/>
    </location>
</feature>
<dbReference type="Proteomes" id="UP000594637">
    <property type="component" value="Chromosome"/>
</dbReference>
<dbReference type="CDD" id="cd02857">
    <property type="entry name" value="E_set_CDase_PDE_N"/>
    <property type="match status" value="1"/>
</dbReference>
<dbReference type="InterPro" id="IPR004185">
    <property type="entry name" value="Glyco_hydro_13_lg-like_dom"/>
</dbReference>
<dbReference type="InterPro" id="IPR006047">
    <property type="entry name" value="GH13_cat_dom"/>
</dbReference>
<proteinExistence type="predicted"/>
<evidence type="ECO:0000256" key="1">
    <source>
        <dbReference type="ARBA" id="ARBA00022801"/>
    </source>
</evidence>
<keyword evidence="5" id="KW-1185">Reference proteome</keyword>
<evidence type="ECO:0000256" key="2">
    <source>
        <dbReference type="ARBA" id="ARBA00023295"/>
    </source>
</evidence>
<organism evidence="4 5">
    <name type="scientific">Actinomyces respiraculi</name>
    <dbReference type="NCBI Taxonomy" id="2744574"/>
    <lineage>
        <taxon>Bacteria</taxon>
        <taxon>Bacillati</taxon>
        <taxon>Actinomycetota</taxon>
        <taxon>Actinomycetes</taxon>
        <taxon>Actinomycetales</taxon>
        <taxon>Actinomycetaceae</taxon>
        <taxon>Actinomyces</taxon>
    </lineage>
</organism>
<dbReference type="AlphaFoldDB" id="A0A7T0PXB4"/>
<dbReference type="SMART" id="SM00642">
    <property type="entry name" value="Aamy"/>
    <property type="match status" value="1"/>
</dbReference>
<gene>
    <name evidence="4" type="ORF">ID810_05520</name>
</gene>
<dbReference type="EMBL" id="CP063989">
    <property type="protein sequence ID" value="QPL06353.1"/>
    <property type="molecule type" value="Genomic_DNA"/>
</dbReference>
<evidence type="ECO:0000313" key="5">
    <source>
        <dbReference type="Proteomes" id="UP000594637"/>
    </source>
</evidence>
<dbReference type="SUPFAM" id="SSF51445">
    <property type="entry name" value="(Trans)glycosidases"/>
    <property type="match status" value="1"/>
</dbReference>
<dbReference type="Gene3D" id="3.20.20.80">
    <property type="entry name" value="Glycosidases"/>
    <property type="match status" value="1"/>
</dbReference>
<protein>
    <submittedName>
        <fullName evidence="4">Glycoside hydrolase family 13 protein</fullName>
    </submittedName>
</protein>
<evidence type="ECO:0000259" key="3">
    <source>
        <dbReference type="SMART" id="SM00642"/>
    </source>
</evidence>
<keyword evidence="1 4" id="KW-0378">Hydrolase</keyword>
<dbReference type="PANTHER" id="PTHR10357">
    <property type="entry name" value="ALPHA-AMYLASE FAMILY MEMBER"/>
    <property type="match status" value="1"/>
</dbReference>
<dbReference type="PANTHER" id="PTHR10357:SF210">
    <property type="entry name" value="MALTODEXTRIN GLUCOSIDASE"/>
    <property type="match status" value="1"/>
</dbReference>
<dbReference type="GO" id="GO:0004553">
    <property type="term" value="F:hydrolase activity, hydrolyzing O-glycosyl compounds"/>
    <property type="evidence" value="ECO:0007669"/>
    <property type="project" value="InterPro"/>
</dbReference>
<dbReference type="PROSITE" id="PS51257">
    <property type="entry name" value="PROKAR_LIPOPROTEIN"/>
    <property type="match status" value="1"/>
</dbReference>
<accession>A0A7T0PXB4</accession>
<keyword evidence="2" id="KW-0326">Glycosidase</keyword>
<sequence length="662" mass="71816">MASRLGQARPGAVPSGAVVGSCLAEPHHDTGPSYLVGHRVPGAVLTARLWVPAGMAPEQVVLRQVVDGEPAITLMKRVSHHEDGSWWHGPVRLVNPLNRYRFLLLEPGADEPYLWLTAAGTVNHDPADATDFSVLSEDTGPDWVLDAVMYQVFPDRFARHTDPSTRQAPAWAVPHNWLDEPPVAGDATAAAWYGGDLDGVIDHLDYLQGLGVNTVYLTPIFQARSVHRYDSVTFEHVDPLLGGDEALERLSRALHERGMRLLLDLTTNHTGDAHEWFRSAVADPHSPEASFYAFRKHPDDYAAWLDVPSLPKLDHRSSLLRDRLLRGPGSVTARWLTEPVNADGWRTDVANMTGRFGQVDLNHQVAADMRATMAEVEASTGRPLWLVAEHGHDASRDLEGTGWHGTMSYAGFTRPLWSWLSDPDPADALTWLGIPTAIPHRPGSAVVRGVRSYHAHMPATSVARSMNLLSSHDTPRTRTVVGSRDAHLVAATALFTAPGVPTVFAGDELGATGRTGEHSRTTIPWALAPDGTQHHTELADHGSWGPVDRAVLERYQQLSALRRALPALRRGGLRWVHAGDDVVAWVRTHPAGDVLVVLARGAAAPLRLPLATLHACGTTAQTCFDDIEIVYGEAGTLNLSVLGPGSAIIALTPAVPERGPIH</sequence>
<dbReference type="KEGG" id="arep:ID810_05520"/>
<dbReference type="RefSeq" id="WP_166858710.1">
    <property type="nucleotide sequence ID" value="NZ_CP063989.1"/>
</dbReference>
<name>A0A7T0PXB4_9ACTO</name>
<dbReference type="Pfam" id="PF00128">
    <property type="entry name" value="Alpha-amylase"/>
    <property type="match status" value="1"/>
</dbReference>
<reference evidence="4 5" key="1">
    <citation type="submission" date="2020-11" db="EMBL/GenBank/DDBJ databases">
        <title>Actinomyces sp. ZJ750.</title>
        <authorList>
            <person name="Zhou J."/>
        </authorList>
    </citation>
    <scope>NUCLEOTIDE SEQUENCE [LARGE SCALE GENOMIC DNA]</scope>
    <source>
        <strain evidence="4 5">ZJ750</strain>
    </source>
</reference>
<dbReference type="GO" id="GO:0005975">
    <property type="term" value="P:carbohydrate metabolic process"/>
    <property type="evidence" value="ECO:0007669"/>
    <property type="project" value="InterPro"/>
</dbReference>
<evidence type="ECO:0000313" key="4">
    <source>
        <dbReference type="EMBL" id="QPL06353.1"/>
    </source>
</evidence>
<dbReference type="CDD" id="cd11338">
    <property type="entry name" value="AmyAc_CMD"/>
    <property type="match status" value="1"/>
</dbReference>